<reference evidence="1 2" key="1">
    <citation type="submission" date="2018-05" db="EMBL/GenBank/DDBJ databases">
        <title>Paenibacillus flagellatus sp. nov., isolated from selenium mineral soil.</title>
        <authorList>
            <person name="Dai X."/>
        </authorList>
    </citation>
    <scope>NUCLEOTIDE SEQUENCE [LARGE SCALE GENOMIC DNA]</scope>
    <source>
        <strain evidence="1 2">DXL2</strain>
    </source>
</reference>
<sequence length="173" mass="19618">MERYHYSEEPDIAAFVPRPAPADPGLPPVVYAIDRERAPHYWFPRDCPRVIYAKGERTSEADRRALFGDTAASKVIAVENGWLERIRETKLYVYTFAGDSFRLLDGTAGYYVSEETVVPLRVEPVGDLLAKLLAEPLELRFMPCLHRLRDTVVASTADFSIIRFRNASPRIGC</sequence>
<keyword evidence="2" id="KW-1185">Reference proteome</keyword>
<dbReference type="EMBL" id="QJVJ01000001">
    <property type="protein sequence ID" value="PYI57565.1"/>
    <property type="molecule type" value="Genomic_DNA"/>
</dbReference>
<dbReference type="InterPro" id="IPR049253">
    <property type="entry name" value="DUF6886"/>
</dbReference>
<dbReference type="AlphaFoldDB" id="A0A2V5KD34"/>
<proteinExistence type="predicted"/>
<dbReference type="Proteomes" id="UP000247476">
    <property type="component" value="Unassembled WGS sequence"/>
</dbReference>
<accession>A0A2V5KD34</accession>
<name>A0A2V5KD34_9BACL</name>
<evidence type="ECO:0000313" key="2">
    <source>
        <dbReference type="Proteomes" id="UP000247476"/>
    </source>
</evidence>
<evidence type="ECO:0000313" key="1">
    <source>
        <dbReference type="EMBL" id="PYI57565.1"/>
    </source>
</evidence>
<comment type="caution">
    <text evidence="1">The sequence shown here is derived from an EMBL/GenBank/DDBJ whole genome shotgun (WGS) entry which is preliminary data.</text>
</comment>
<gene>
    <name evidence="1" type="ORF">DLM86_01440</name>
</gene>
<protein>
    <submittedName>
        <fullName evidence="1">Uncharacterized protein</fullName>
    </submittedName>
</protein>
<dbReference type="OrthoDB" id="156685at2"/>
<dbReference type="Pfam" id="PF21820">
    <property type="entry name" value="DUF6886"/>
    <property type="match status" value="1"/>
</dbReference>
<organism evidence="1 2">
    <name type="scientific">Paenibacillus flagellatus</name>
    <dbReference type="NCBI Taxonomy" id="2211139"/>
    <lineage>
        <taxon>Bacteria</taxon>
        <taxon>Bacillati</taxon>
        <taxon>Bacillota</taxon>
        <taxon>Bacilli</taxon>
        <taxon>Bacillales</taxon>
        <taxon>Paenibacillaceae</taxon>
        <taxon>Paenibacillus</taxon>
    </lineage>
</organism>